<organism evidence="2 3">
    <name type="scientific">Malus baccata</name>
    <name type="common">Siberian crab apple</name>
    <name type="synonym">Pyrus baccata</name>
    <dbReference type="NCBI Taxonomy" id="106549"/>
    <lineage>
        <taxon>Eukaryota</taxon>
        <taxon>Viridiplantae</taxon>
        <taxon>Streptophyta</taxon>
        <taxon>Embryophyta</taxon>
        <taxon>Tracheophyta</taxon>
        <taxon>Spermatophyta</taxon>
        <taxon>Magnoliopsida</taxon>
        <taxon>eudicotyledons</taxon>
        <taxon>Gunneridae</taxon>
        <taxon>Pentapetalae</taxon>
        <taxon>rosids</taxon>
        <taxon>fabids</taxon>
        <taxon>Rosales</taxon>
        <taxon>Rosaceae</taxon>
        <taxon>Amygdaloideae</taxon>
        <taxon>Maleae</taxon>
        <taxon>Malus</taxon>
    </lineage>
</organism>
<accession>A0A540N579</accession>
<evidence type="ECO:0000313" key="2">
    <source>
        <dbReference type="EMBL" id="TQE06179.1"/>
    </source>
</evidence>
<dbReference type="AlphaFoldDB" id="A0A540N579"/>
<gene>
    <name evidence="2" type="ORF">C1H46_008244</name>
</gene>
<proteinExistence type="predicted"/>
<feature type="region of interest" description="Disordered" evidence="1">
    <location>
        <begin position="243"/>
        <end position="268"/>
    </location>
</feature>
<evidence type="ECO:0000256" key="1">
    <source>
        <dbReference type="SAM" id="MobiDB-lite"/>
    </source>
</evidence>
<comment type="caution">
    <text evidence="2">The sequence shown here is derived from an EMBL/GenBank/DDBJ whole genome shotgun (WGS) entry which is preliminary data.</text>
</comment>
<name>A0A540N579_MALBA</name>
<feature type="region of interest" description="Disordered" evidence="1">
    <location>
        <begin position="42"/>
        <end position="63"/>
    </location>
</feature>
<reference evidence="2 3" key="1">
    <citation type="journal article" date="2019" name="G3 (Bethesda)">
        <title>Sequencing of a Wild Apple (Malus baccata) Genome Unravels the Differences Between Cultivated and Wild Apple Species Regarding Disease Resistance and Cold Tolerance.</title>
        <authorList>
            <person name="Chen X."/>
        </authorList>
    </citation>
    <scope>NUCLEOTIDE SEQUENCE [LARGE SCALE GENOMIC DNA]</scope>
    <source>
        <strain evidence="3">cv. Shandingzi</strain>
        <tissue evidence="2">Leaves</tissue>
    </source>
</reference>
<dbReference type="Proteomes" id="UP000315295">
    <property type="component" value="Unassembled WGS sequence"/>
</dbReference>
<protein>
    <submittedName>
        <fullName evidence="2">Uncharacterized protein</fullName>
    </submittedName>
</protein>
<feature type="compositionally biased region" description="Polar residues" evidence="1">
    <location>
        <begin position="42"/>
        <end position="58"/>
    </location>
</feature>
<evidence type="ECO:0000313" key="3">
    <source>
        <dbReference type="Proteomes" id="UP000315295"/>
    </source>
</evidence>
<feature type="region of interest" description="Disordered" evidence="1">
    <location>
        <begin position="96"/>
        <end position="127"/>
    </location>
</feature>
<sequence>MYFGNSYGCPSTLGASRKCQDFFERLPAREKHKLNLISNHRTASRVSQTPSSTGSVVATSPPDMGMTGGPLIMPISPTWFTAPTSSTSSVMHPILSARRTHRQPRSSEEAEQSGEASSIHGEGSQTSHSFGPVISALLNPIVKHHYKVTNLDANQNQYINDHCVGSFTQWKSDLHKHYEKFDGPEVALAVGCPIELKKKSEGKLNQSVKEETSSPLWRTTLIGRSKFPKIDMLKKVHENVHQGLGKARLQDPSASSSRSRTEEVESLTSEVADLKTQIATQQSQLEAQSSLMNQIRLALQISGIRFPDVEPPPGTTSQPLAVATTTFQPPKSAATPTARDCDVEDYLF</sequence>
<keyword evidence="3" id="KW-1185">Reference proteome</keyword>
<dbReference type="EMBL" id="VIEB01000109">
    <property type="protein sequence ID" value="TQE06179.1"/>
    <property type="molecule type" value="Genomic_DNA"/>
</dbReference>